<dbReference type="Proteomes" id="UP000186040">
    <property type="component" value="Unassembled WGS sequence"/>
</dbReference>
<dbReference type="InterPro" id="IPR038332">
    <property type="entry name" value="PPE_sf"/>
</dbReference>
<dbReference type="AlphaFoldDB" id="A0A1Q9LDA3"/>
<dbReference type="STRING" id="1193682.BJP25_03155"/>
<evidence type="ECO:0000256" key="2">
    <source>
        <dbReference type="SAM" id="MobiDB-lite"/>
    </source>
</evidence>
<gene>
    <name evidence="4" type="ORF">BJP25_03155</name>
</gene>
<feature type="compositionally biased region" description="Low complexity" evidence="2">
    <location>
        <begin position="270"/>
        <end position="283"/>
    </location>
</feature>
<accession>A0A1Q9LDA3</accession>
<evidence type="ECO:0000313" key="4">
    <source>
        <dbReference type="EMBL" id="OLR89993.1"/>
    </source>
</evidence>
<dbReference type="RefSeq" id="WP_075978201.1">
    <property type="nucleotide sequence ID" value="NZ_MKQR01000028.1"/>
</dbReference>
<dbReference type="InterPro" id="IPR000030">
    <property type="entry name" value="PPE_dom"/>
</dbReference>
<sequence>MSGERARSDAELLARLRHVADDLAATGTDMDPQAIRAVDNWQAWRHRDMVALVEQITSGTGGTPGHEWSALGAAITEDFAAFDEELNRALGEGWQGAAADSAAAATTPIGQWGQQLGQVTAVTGVRMLAADLAAQQARTHLPVPQDFDWQRAMFAPDPELDLFEQHTAQENAKAEAVRVMDTFITGGYREADATVPAFPEPPGLVQGSAPVEYGPGGSYLGAPTSGGSYPMWTGLGVPVPFTESSTAPAGATGAPVPPTYSDWGPAQPTPQAVPGGAVGPVVPLGQEVTTQTSAASVFGGSGASSAGAGGYSGGGYSGSAAAPPAASAGQDHLGGGAAAGGRGPVQPGMTAAFARPLAENPRPATGAAPMGGGMPMGGAGAHGGGDDDAEHRSKYVVEGESGSVFSHGLSSVTPVIGETQ</sequence>
<dbReference type="OrthoDB" id="3700768at2"/>
<feature type="domain" description="PPE" evidence="3">
    <location>
        <begin position="66"/>
        <end position="176"/>
    </location>
</feature>
<comment type="caution">
    <text evidence="4">The sequence shown here is derived from an EMBL/GenBank/DDBJ whole genome shotgun (WGS) entry which is preliminary data.</text>
</comment>
<dbReference type="Gene3D" id="1.20.1260.20">
    <property type="entry name" value="PPE superfamily"/>
    <property type="match status" value="1"/>
</dbReference>
<feature type="compositionally biased region" description="Polar residues" evidence="2">
    <location>
        <begin position="408"/>
        <end position="420"/>
    </location>
</feature>
<proteinExistence type="inferred from homology"/>
<reference evidence="4 5" key="1">
    <citation type="submission" date="2016-10" db="EMBL/GenBank/DDBJ databases">
        <title>The Draft Genome Sequence of Actinokineospora bangkokensis 44EHWT reveals the biosynthetic pathway of antifungal compounds Thailandins with unusual extender unit butylmalonyl-CoA.</title>
        <authorList>
            <person name="Greule A."/>
            <person name="Intra B."/>
            <person name="Flemming S."/>
            <person name="Rommel M.G."/>
            <person name="Panbangred W."/>
            <person name="Bechthold A."/>
        </authorList>
    </citation>
    <scope>NUCLEOTIDE SEQUENCE [LARGE SCALE GENOMIC DNA]</scope>
    <source>
        <strain evidence="4 5">44EHW</strain>
    </source>
</reference>
<name>A0A1Q9LDA3_9PSEU</name>
<dbReference type="Pfam" id="PF00823">
    <property type="entry name" value="PPE"/>
    <property type="match status" value="1"/>
</dbReference>
<feature type="region of interest" description="Disordered" evidence="2">
    <location>
        <begin position="243"/>
        <end position="283"/>
    </location>
</feature>
<dbReference type="SUPFAM" id="SSF140459">
    <property type="entry name" value="PE/PPE dimer-like"/>
    <property type="match status" value="1"/>
</dbReference>
<dbReference type="EMBL" id="MKQR01000028">
    <property type="protein sequence ID" value="OLR89993.1"/>
    <property type="molecule type" value="Genomic_DNA"/>
</dbReference>
<protein>
    <recommendedName>
        <fullName evidence="3">PPE domain-containing protein</fullName>
    </recommendedName>
</protein>
<evidence type="ECO:0000259" key="3">
    <source>
        <dbReference type="Pfam" id="PF00823"/>
    </source>
</evidence>
<evidence type="ECO:0000256" key="1">
    <source>
        <dbReference type="ARBA" id="ARBA00010652"/>
    </source>
</evidence>
<feature type="region of interest" description="Disordered" evidence="2">
    <location>
        <begin position="316"/>
        <end position="420"/>
    </location>
</feature>
<feature type="compositionally biased region" description="Gly residues" evidence="2">
    <location>
        <begin position="332"/>
        <end position="343"/>
    </location>
</feature>
<feature type="compositionally biased region" description="Low complexity" evidence="2">
    <location>
        <begin position="318"/>
        <end position="329"/>
    </location>
</feature>
<keyword evidence="5" id="KW-1185">Reference proteome</keyword>
<evidence type="ECO:0000313" key="5">
    <source>
        <dbReference type="Proteomes" id="UP000186040"/>
    </source>
</evidence>
<organism evidence="4 5">
    <name type="scientific">Actinokineospora bangkokensis</name>
    <dbReference type="NCBI Taxonomy" id="1193682"/>
    <lineage>
        <taxon>Bacteria</taxon>
        <taxon>Bacillati</taxon>
        <taxon>Actinomycetota</taxon>
        <taxon>Actinomycetes</taxon>
        <taxon>Pseudonocardiales</taxon>
        <taxon>Pseudonocardiaceae</taxon>
        <taxon>Actinokineospora</taxon>
    </lineage>
</organism>
<comment type="similarity">
    <text evidence="1">Belongs to the mycobacterial PPE family.</text>
</comment>
<feature type="compositionally biased region" description="Gly residues" evidence="2">
    <location>
        <begin position="369"/>
        <end position="383"/>
    </location>
</feature>